<dbReference type="OrthoDB" id="6424083at2759"/>
<evidence type="ECO:0000313" key="2">
    <source>
        <dbReference type="Proteomes" id="UP000886998"/>
    </source>
</evidence>
<organism evidence="1 2">
    <name type="scientific">Trichonephila inaurata madagascariensis</name>
    <dbReference type="NCBI Taxonomy" id="2747483"/>
    <lineage>
        <taxon>Eukaryota</taxon>
        <taxon>Metazoa</taxon>
        <taxon>Ecdysozoa</taxon>
        <taxon>Arthropoda</taxon>
        <taxon>Chelicerata</taxon>
        <taxon>Arachnida</taxon>
        <taxon>Araneae</taxon>
        <taxon>Araneomorphae</taxon>
        <taxon>Entelegynae</taxon>
        <taxon>Araneoidea</taxon>
        <taxon>Nephilidae</taxon>
        <taxon>Trichonephila</taxon>
        <taxon>Trichonephila inaurata</taxon>
    </lineage>
</organism>
<keyword evidence="2" id="KW-1185">Reference proteome</keyword>
<accession>A0A8X7CRC7</accession>
<dbReference type="Proteomes" id="UP000886998">
    <property type="component" value="Unassembled WGS sequence"/>
</dbReference>
<dbReference type="EMBL" id="BMAV01021476">
    <property type="protein sequence ID" value="GFY75545.1"/>
    <property type="molecule type" value="Genomic_DNA"/>
</dbReference>
<evidence type="ECO:0000313" key="1">
    <source>
        <dbReference type="EMBL" id="GFY75545.1"/>
    </source>
</evidence>
<reference evidence="1" key="1">
    <citation type="submission" date="2020-08" db="EMBL/GenBank/DDBJ databases">
        <title>Multicomponent nature underlies the extraordinary mechanical properties of spider dragline silk.</title>
        <authorList>
            <person name="Kono N."/>
            <person name="Nakamura H."/>
            <person name="Mori M."/>
            <person name="Yoshida Y."/>
            <person name="Ohtoshi R."/>
            <person name="Malay A.D."/>
            <person name="Moran D.A.P."/>
            <person name="Tomita M."/>
            <person name="Numata K."/>
            <person name="Arakawa K."/>
        </authorList>
    </citation>
    <scope>NUCLEOTIDE SEQUENCE</scope>
</reference>
<sequence>MDAYSTIVDQILKTPVFANKVQDMVRDSDHSSLNLVALNWKSQLANYARYQQFQKEAKHMFSHEPGVCNVYRPYSKAATKLPLSITIKDSSLMNMLTKAMTSDVDPNKARLSETVKVNFGTCSLYCHNCSNAMESRTSKGVKLNFDSSQPCIADINVFNGETLVNRFGAQIKSYFPDTFIAILEIELNVRYFHAVKDASIDMVRVGGRVLKMVAFPETNLKQTSVCLGDLNLLAQVEPNQDQYFVPPEFNGPSEKRALEEDDAEETVVDRIPSKHQKAWNTSNVYDVEESTVEFA</sequence>
<name>A0A8X7CRC7_9ARAC</name>
<protein>
    <submittedName>
        <fullName evidence="1">Uncharacterized protein</fullName>
    </submittedName>
</protein>
<proteinExistence type="predicted"/>
<comment type="caution">
    <text evidence="1">The sequence shown here is derived from an EMBL/GenBank/DDBJ whole genome shotgun (WGS) entry which is preliminary data.</text>
</comment>
<gene>
    <name evidence="1" type="primary">AVEN_261782_1</name>
    <name evidence="1" type="ORF">TNIN_351341</name>
</gene>
<dbReference type="AlphaFoldDB" id="A0A8X7CRC7"/>